<dbReference type="RefSeq" id="WP_190865079.1">
    <property type="nucleotide sequence ID" value="NZ_JACXIY010000029.1"/>
</dbReference>
<dbReference type="NCBIfam" id="TIGR01730">
    <property type="entry name" value="RND_mfp"/>
    <property type="match status" value="1"/>
</dbReference>
<comment type="similarity">
    <text evidence="1">Belongs to the membrane fusion protein (MFP) (TC 8.A.1) family.</text>
</comment>
<keyword evidence="2" id="KW-0175">Coiled coil</keyword>
<dbReference type="EMBL" id="JACXIY010000029">
    <property type="protein sequence ID" value="MBD2871352.1"/>
    <property type="molecule type" value="Genomic_DNA"/>
</dbReference>
<dbReference type="PANTHER" id="PTHR30469">
    <property type="entry name" value="MULTIDRUG RESISTANCE PROTEIN MDTA"/>
    <property type="match status" value="1"/>
</dbReference>
<evidence type="ECO:0000313" key="3">
    <source>
        <dbReference type="EMBL" id="MBD2871352.1"/>
    </source>
</evidence>
<evidence type="ECO:0000256" key="1">
    <source>
        <dbReference type="ARBA" id="ARBA00009477"/>
    </source>
</evidence>
<evidence type="ECO:0000256" key="2">
    <source>
        <dbReference type="SAM" id="Coils"/>
    </source>
</evidence>
<keyword evidence="4" id="KW-1185">Reference proteome</keyword>
<sequence>MQRRKQALRWLIGFFFLGLLALTFLSNTIQGLSLPKVSVDKPDTGGLDLTVTGEGFLEPGQTAQLYPEGDWKVERVLKSKNDRVKRGDPLVTFDTSSTERTLQDERTRYEQQKLQLDKMADQLKTMLREGDPVGIDNQKRDIEMQQLDMQVQERKIADLQKLIAEGGTLKSPVDGVVTAVNASEGASAGRGQPVVEVADDSSGYQFSITADGDDASMLRIGDAVKVQLDEEPRRTVEGSISEIEDAAEAESGNKRITFDVLDAALKPGLKASVHIVNQSKSFGMQIPKDVLEQDNEGYFVYTVSEKDGPLGTAYYVSKTYITVKDENGDTVVADGLMPDESYVTESSEPIGDGDRVRY</sequence>
<dbReference type="Proteomes" id="UP000632125">
    <property type="component" value="Unassembled WGS sequence"/>
</dbReference>
<dbReference type="Gene3D" id="2.40.30.170">
    <property type="match status" value="1"/>
</dbReference>
<proteinExistence type="inferred from homology"/>
<feature type="coiled-coil region" evidence="2">
    <location>
        <begin position="102"/>
        <end position="162"/>
    </location>
</feature>
<dbReference type="AlphaFoldDB" id="A0A927H8A1"/>
<dbReference type="Gene3D" id="2.40.420.20">
    <property type="match status" value="1"/>
</dbReference>
<gene>
    <name evidence="3" type="ORF">IDH41_22450</name>
</gene>
<organism evidence="3 4">
    <name type="scientific">Paenibacillus arenilitoris</name>
    <dbReference type="NCBI Taxonomy" id="2772299"/>
    <lineage>
        <taxon>Bacteria</taxon>
        <taxon>Bacillati</taxon>
        <taxon>Bacillota</taxon>
        <taxon>Bacilli</taxon>
        <taxon>Bacillales</taxon>
        <taxon>Paenibacillaceae</taxon>
        <taxon>Paenibacillus</taxon>
    </lineage>
</organism>
<reference evidence="3" key="1">
    <citation type="submission" date="2020-09" db="EMBL/GenBank/DDBJ databases">
        <title>A novel bacterium of genus Paenibacillus, isolated from South China Sea.</title>
        <authorList>
            <person name="Huang H."/>
            <person name="Mo K."/>
            <person name="Hu Y."/>
        </authorList>
    </citation>
    <scope>NUCLEOTIDE SEQUENCE</scope>
    <source>
        <strain evidence="3">IB182493</strain>
    </source>
</reference>
<protein>
    <submittedName>
        <fullName evidence="3">Efflux RND transporter periplasmic adaptor subunit</fullName>
    </submittedName>
</protein>
<dbReference type="Gene3D" id="2.40.50.100">
    <property type="match status" value="1"/>
</dbReference>
<dbReference type="SUPFAM" id="SSF111369">
    <property type="entry name" value="HlyD-like secretion proteins"/>
    <property type="match status" value="1"/>
</dbReference>
<dbReference type="InterPro" id="IPR006143">
    <property type="entry name" value="RND_pump_MFP"/>
</dbReference>
<dbReference type="GO" id="GO:1990281">
    <property type="term" value="C:efflux pump complex"/>
    <property type="evidence" value="ECO:0007669"/>
    <property type="project" value="TreeGrafter"/>
</dbReference>
<dbReference type="PANTHER" id="PTHR30469:SF15">
    <property type="entry name" value="HLYD FAMILY OF SECRETION PROTEINS"/>
    <property type="match status" value="1"/>
</dbReference>
<dbReference type="GO" id="GO:0015562">
    <property type="term" value="F:efflux transmembrane transporter activity"/>
    <property type="evidence" value="ECO:0007669"/>
    <property type="project" value="TreeGrafter"/>
</dbReference>
<dbReference type="Gene3D" id="1.10.287.470">
    <property type="entry name" value="Helix hairpin bin"/>
    <property type="match status" value="1"/>
</dbReference>
<comment type="caution">
    <text evidence="3">The sequence shown here is derived from an EMBL/GenBank/DDBJ whole genome shotgun (WGS) entry which is preliminary data.</text>
</comment>
<name>A0A927H8A1_9BACL</name>
<accession>A0A927H8A1</accession>
<evidence type="ECO:0000313" key="4">
    <source>
        <dbReference type="Proteomes" id="UP000632125"/>
    </source>
</evidence>